<dbReference type="FunFam" id="1.10.10.440:FF:000005">
    <property type="entry name" value="Transcription elongation regulator 1 (CA150)"/>
    <property type="match status" value="1"/>
</dbReference>
<feature type="domain" description="FF" evidence="3">
    <location>
        <begin position="195"/>
        <end position="251"/>
    </location>
</feature>
<dbReference type="FunFam" id="1.10.10.440:FF:000006">
    <property type="entry name" value="Transcription elongation regulator 1 (CA150)"/>
    <property type="match status" value="1"/>
</dbReference>
<accession>A0A0P8XZY6</accession>
<dbReference type="PANTHER" id="PTHR15377:SF3">
    <property type="entry name" value="WW DOMAIN-CONTAINING PROTEIN"/>
    <property type="match status" value="1"/>
</dbReference>
<dbReference type="InterPro" id="IPR036517">
    <property type="entry name" value="FF_domain_sf"/>
</dbReference>
<dbReference type="Proteomes" id="UP000007801">
    <property type="component" value="Unassembled WGS sequence"/>
</dbReference>
<dbReference type="GO" id="GO:0070063">
    <property type="term" value="F:RNA polymerase binding"/>
    <property type="evidence" value="ECO:0007669"/>
    <property type="project" value="InterPro"/>
</dbReference>
<dbReference type="PhylomeDB" id="A0A0P8XZY6"/>
<dbReference type="InterPro" id="IPR002713">
    <property type="entry name" value="FF_domain"/>
</dbReference>
<dbReference type="SUPFAM" id="SSF81698">
    <property type="entry name" value="FF domain"/>
    <property type="match status" value="3"/>
</dbReference>
<dbReference type="EMBL" id="CH902617">
    <property type="protein sequence ID" value="KPU80111.1"/>
    <property type="molecule type" value="Genomic_DNA"/>
</dbReference>
<dbReference type="PANTHER" id="PTHR15377">
    <property type="entry name" value="TRANSCRIPTION ELONGATION REGULATOR 1"/>
    <property type="match status" value="1"/>
</dbReference>
<evidence type="ECO:0000256" key="2">
    <source>
        <dbReference type="SAM" id="MobiDB-lite"/>
    </source>
</evidence>
<dbReference type="PROSITE" id="PS51676">
    <property type="entry name" value="FF"/>
    <property type="match status" value="2"/>
</dbReference>
<feature type="domain" description="FF" evidence="3">
    <location>
        <begin position="252"/>
        <end position="307"/>
    </location>
</feature>
<dbReference type="OMA" id="TCAVEER"/>
<evidence type="ECO:0000256" key="1">
    <source>
        <dbReference type="ARBA" id="ARBA00022737"/>
    </source>
</evidence>
<evidence type="ECO:0000259" key="3">
    <source>
        <dbReference type="PROSITE" id="PS51676"/>
    </source>
</evidence>
<dbReference type="Pfam" id="PF01846">
    <property type="entry name" value="FF"/>
    <property type="match status" value="4"/>
</dbReference>
<name>A0A0P8XZY6_DROAN</name>
<dbReference type="Gene3D" id="1.10.10.440">
    <property type="entry name" value="FF domain"/>
    <property type="match status" value="4"/>
</dbReference>
<dbReference type="FunFam" id="1.10.10.440:FF:000008">
    <property type="entry name" value="Transcription elongation regulator 1 (CA150)"/>
    <property type="match status" value="1"/>
</dbReference>
<evidence type="ECO:0000313" key="5">
    <source>
        <dbReference type="Proteomes" id="UP000007801"/>
    </source>
</evidence>
<protein>
    <submittedName>
        <fullName evidence="4">Uncharacterized protein, isoform C</fullName>
    </submittedName>
</protein>
<sequence length="394" mass="48748">MLRERHDIERHTRWYDIKKKLDSDLRYRMVDSMYREEYFEDYLHIMKEEKRKEREQREQRERERHRERKSDRKDRDKDKDKDKSRKDRDRSRSKDKEREPKSSKDKEEKTKSEKSRKRESPEEGEHREDSEREERAGSVDSEVARQKENEAEQKQKEREKKLRAEQSIREREKEVQRTLAGHLRDRDKEREHHMREECIGHFTALLTDLVRTPDFTWKEVKRQLRKDHRWELIETLDRDDRERKFNEHIDNLMKKKRERFREMLDDVNTLQLTSTWKEIKKLIKEDPRYLKYNSEKGEREFRDYIKDKTMHAKTALRELLQECKFITHKSSDLIKENPNHLKEIQDILKNDKRYLVLDHMEEERNTIVLGFLEELNKRGPPPPPTASESTRRNK</sequence>
<evidence type="ECO:0000313" key="4">
    <source>
        <dbReference type="EMBL" id="KPU80111.1"/>
    </source>
</evidence>
<feature type="region of interest" description="Disordered" evidence="2">
    <location>
        <begin position="48"/>
        <end position="188"/>
    </location>
</feature>
<proteinExistence type="predicted"/>
<dbReference type="GO" id="GO:0005634">
    <property type="term" value="C:nucleus"/>
    <property type="evidence" value="ECO:0007669"/>
    <property type="project" value="TreeGrafter"/>
</dbReference>
<dbReference type="OrthoDB" id="63972at2759"/>
<reference evidence="4 5" key="1">
    <citation type="journal article" date="2007" name="Nature">
        <title>Evolution of genes and genomes on the Drosophila phylogeny.</title>
        <authorList>
            <consortium name="Drosophila 12 Genomes Consortium"/>
            <person name="Clark A.G."/>
            <person name="Eisen M.B."/>
            <person name="Smith D.R."/>
            <person name="Bergman C.M."/>
            <person name="Oliver B."/>
            <person name="Markow T.A."/>
            <person name="Kaufman T.C."/>
            <person name="Kellis M."/>
            <person name="Gelbart W."/>
            <person name="Iyer V.N."/>
            <person name="Pollard D.A."/>
            <person name="Sackton T.B."/>
            <person name="Larracuente A.M."/>
            <person name="Singh N.D."/>
            <person name="Abad J.P."/>
            <person name="Abt D.N."/>
            <person name="Adryan B."/>
            <person name="Aguade M."/>
            <person name="Akashi H."/>
            <person name="Anderson W.W."/>
            <person name="Aquadro C.F."/>
            <person name="Ardell D.H."/>
            <person name="Arguello R."/>
            <person name="Artieri C.G."/>
            <person name="Barbash D.A."/>
            <person name="Barker D."/>
            <person name="Barsanti P."/>
            <person name="Batterham P."/>
            <person name="Batzoglou S."/>
            <person name="Begun D."/>
            <person name="Bhutkar A."/>
            <person name="Blanco E."/>
            <person name="Bosak S.A."/>
            <person name="Bradley R.K."/>
            <person name="Brand A.D."/>
            <person name="Brent M.R."/>
            <person name="Brooks A.N."/>
            <person name="Brown R.H."/>
            <person name="Butlin R.K."/>
            <person name="Caggese C."/>
            <person name="Calvi B.R."/>
            <person name="Bernardo de Carvalho A."/>
            <person name="Caspi A."/>
            <person name="Castrezana S."/>
            <person name="Celniker S.E."/>
            <person name="Chang J.L."/>
            <person name="Chapple C."/>
            <person name="Chatterji S."/>
            <person name="Chinwalla A."/>
            <person name="Civetta A."/>
            <person name="Clifton S.W."/>
            <person name="Comeron J.M."/>
            <person name="Costello J.C."/>
            <person name="Coyne J.A."/>
            <person name="Daub J."/>
            <person name="David R.G."/>
            <person name="Delcher A.L."/>
            <person name="Delehaunty K."/>
            <person name="Do C.B."/>
            <person name="Ebling H."/>
            <person name="Edwards K."/>
            <person name="Eickbush T."/>
            <person name="Evans J.D."/>
            <person name="Filipski A."/>
            <person name="Findeiss S."/>
            <person name="Freyhult E."/>
            <person name="Fulton L."/>
            <person name="Fulton R."/>
            <person name="Garcia A.C."/>
            <person name="Gardiner A."/>
            <person name="Garfield D.A."/>
            <person name="Garvin B.E."/>
            <person name="Gibson G."/>
            <person name="Gilbert D."/>
            <person name="Gnerre S."/>
            <person name="Godfrey J."/>
            <person name="Good R."/>
            <person name="Gotea V."/>
            <person name="Gravely B."/>
            <person name="Greenberg A.J."/>
            <person name="Griffiths-Jones S."/>
            <person name="Gross S."/>
            <person name="Guigo R."/>
            <person name="Gustafson E.A."/>
            <person name="Haerty W."/>
            <person name="Hahn M.W."/>
            <person name="Halligan D.L."/>
            <person name="Halpern A.L."/>
            <person name="Halter G.M."/>
            <person name="Han M.V."/>
            <person name="Heger A."/>
            <person name="Hillier L."/>
            <person name="Hinrichs A.S."/>
            <person name="Holmes I."/>
            <person name="Hoskins R.A."/>
            <person name="Hubisz M.J."/>
            <person name="Hultmark D."/>
            <person name="Huntley M.A."/>
            <person name="Jaffe D.B."/>
            <person name="Jagadeeshan S."/>
            <person name="Jeck W.R."/>
            <person name="Johnson J."/>
            <person name="Jones C.D."/>
            <person name="Jordan W.C."/>
            <person name="Karpen G.H."/>
            <person name="Kataoka E."/>
            <person name="Keightley P.D."/>
            <person name="Kheradpour P."/>
            <person name="Kirkness E.F."/>
            <person name="Koerich L.B."/>
            <person name="Kristiansen K."/>
            <person name="Kudrna D."/>
            <person name="Kulathinal R.J."/>
            <person name="Kumar S."/>
            <person name="Kwok R."/>
            <person name="Lander E."/>
            <person name="Langley C.H."/>
            <person name="Lapoint R."/>
            <person name="Lazzaro B.P."/>
            <person name="Lee S.J."/>
            <person name="Levesque L."/>
            <person name="Li R."/>
            <person name="Lin C.F."/>
            <person name="Lin M.F."/>
            <person name="Lindblad-Toh K."/>
            <person name="Llopart A."/>
            <person name="Long M."/>
            <person name="Low L."/>
            <person name="Lozovsky E."/>
            <person name="Lu J."/>
            <person name="Luo M."/>
            <person name="Machado C.A."/>
            <person name="Makalowski W."/>
            <person name="Marzo M."/>
            <person name="Matsuda M."/>
            <person name="Matzkin L."/>
            <person name="McAllister B."/>
            <person name="McBride C.S."/>
            <person name="McKernan B."/>
            <person name="McKernan K."/>
            <person name="Mendez-Lago M."/>
            <person name="Minx P."/>
            <person name="Mollenhauer M.U."/>
            <person name="Montooth K."/>
            <person name="Mount S.M."/>
            <person name="Mu X."/>
            <person name="Myers E."/>
            <person name="Negre B."/>
            <person name="Newfeld S."/>
            <person name="Nielsen R."/>
            <person name="Noor M.A."/>
            <person name="O'Grady P."/>
            <person name="Pachter L."/>
            <person name="Papaceit M."/>
            <person name="Parisi M.J."/>
            <person name="Parisi M."/>
            <person name="Parts L."/>
            <person name="Pedersen J.S."/>
            <person name="Pesole G."/>
            <person name="Phillippy A.M."/>
            <person name="Ponting C.P."/>
            <person name="Pop M."/>
            <person name="Porcelli D."/>
            <person name="Powell J.R."/>
            <person name="Prohaska S."/>
            <person name="Pruitt K."/>
            <person name="Puig M."/>
            <person name="Quesneville H."/>
            <person name="Ram K.R."/>
            <person name="Rand D."/>
            <person name="Rasmussen M.D."/>
            <person name="Reed L.K."/>
            <person name="Reenan R."/>
            <person name="Reily A."/>
            <person name="Remington K.A."/>
            <person name="Rieger T.T."/>
            <person name="Ritchie M.G."/>
            <person name="Robin C."/>
            <person name="Rogers Y.H."/>
            <person name="Rohde C."/>
            <person name="Rozas J."/>
            <person name="Rubenfield M.J."/>
            <person name="Ruiz A."/>
            <person name="Russo S."/>
            <person name="Salzberg S.L."/>
            <person name="Sanchez-Gracia A."/>
            <person name="Saranga D.J."/>
            <person name="Sato H."/>
            <person name="Schaeffer S.W."/>
            <person name="Schatz M.C."/>
            <person name="Schlenke T."/>
            <person name="Schwartz R."/>
            <person name="Segarra C."/>
            <person name="Singh R.S."/>
            <person name="Sirot L."/>
            <person name="Sirota M."/>
            <person name="Sisneros N.B."/>
            <person name="Smith C.D."/>
            <person name="Smith T.F."/>
            <person name="Spieth J."/>
            <person name="Stage D.E."/>
            <person name="Stark A."/>
            <person name="Stephan W."/>
            <person name="Strausberg R.L."/>
            <person name="Strempel S."/>
            <person name="Sturgill D."/>
            <person name="Sutton G."/>
            <person name="Sutton G.G."/>
            <person name="Tao W."/>
            <person name="Teichmann S."/>
            <person name="Tobari Y.N."/>
            <person name="Tomimura Y."/>
            <person name="Tsolas J.M."/>
            <person name="Valente V.L."/>
            <person name="Venter E."/>
            <person name="Venter J.C."/>
            <person name="Vicario S."/>
            <person name="Vieira F.G."/>
            <person name="Vilella A.J."/>
            <person name="Villasante A."/>
            <person name="Walenz B."/>
            <person name="Wang J."/>
            <person name="Wasserman M."/>
            <person name="Watts T."/>
            <person name="Wilson D."/>
            <person name="Wilson R.K."/>
            <person name="Wing R.A."/>
            <person name="Wolfner M.F."/>
            <person name="Wong A."/>
            <person name="Wong G.K."/>
            <person name="Wu C.I."/>
            <person name="Wu G."/>
            <person name="Yamamoto D."/>
            <person name="Yang H.P."/>
            <person name="Yang S.P."/>
            <person name="Yorke J.A."/>
            <person name="Yoshida K."/>
            <person name="Zdobnov E."/>
            <person name="Zhang P."/>
            <person name="Zhang Y."/>
            <person name="Zimin A.V."/>
            <person name="Baldwin J."/>
            <person name="Abdouelleil A."/>
            <person name="Abdulkadir J."/>
            <person name="Abebe A."/>
            <person name="Abera B."/>
            <person name="Abreu J."/>
            <person name="Acer S.C."/>
            <person name="Aftuck L."/>
            <person name="Alexander A."/>
            <person name="An P."/>
            <person name="Anderson E."/>
            <person name="Anderson S."/>
            <person name="Arachi H."/>
            <person name="Azer M."/>
            <person name="Bachantsang P."/>
            <person name="Barry A."/>
            <person name="Bayul T."/>
            <person name="Berlin A."/>
            <person name="Bessette D."/>
            <person name="Bloom T."/>
            <person name="Blye J."/>
            <person name="Boguslavskiy L."/>
            <person name="Bonnet C."/>
            <person name="Boukhgalter B."/>
            <person name="Bourzgui I."/>
            <person name="Brown A."/>
            <person name="Cahill P."/>
            <person name="Channer S."/>
            <person name="Cheshatsang Y."/>
            <person name="Chuda L."/>
            <person name="Citroen M."/>
            <person name="Collymore A."/>
            <person name="Cooke P."/>
            <person name="Costello M."/>
            <person name="D'Aco K."/>
            <person name="Daza R."/>
            <person name="De Haan G."/>
            <person name="DeGray S."/>
            <person name="DeMaso C."/>
            <person name="Dhargay N."/>
            <person name="Dooley K."/>
            <person name="Dooley E."/>
            <person name="Doricent M."/>
            <person name="Dorje P."/>
            <person name="Dorjee K."/>
            <person name="Dupes A."/>
            <person name="Elong R."/>
            <person name="Falk J."/>
            <person name="Farina A."/>
            <person name="Faro S."/>
            <person name="Ferguson D."/>
            <person name="Fisher S."/>
            <person name="Foley C.D."/>
            <person name="Franke A."/>
            <person name="Friedrich D."/>
            <person name="Gadbois L."/>
            <person name="Gearin G."/>
            <person name="Gearin C.R."/>
            <person name="Giannoukos G."/>
            <person name="Goode T."/>
            <person name="Graham J."/>
            <person name="Grandbois E."/>
            <person name="Grewal S."/>
            <person name="Gyaltsen K."/>
            <person name="Hafez N."/>
            <person name="Hagos B."/>
            <person name="Hall J."/>
            <person name="Henson C."/>
            <person name="Hollinger A."/>
            <person name="Honan T."/>
            <person name="Huard M.D."/>
            <person name="Hughes L."/>
            <person name="Hurhula B."/>
            <person name="Husby M.E."/>
            <person name="Kamat A."/>
            <person name="Kanga B."/>
            <person name="Kashin S."/>
            <person name="Khazanovich D."/>
            <person name="Kisner P."/>
            <person name="Lance K."/>
            <person name="Lara M."/>
            <person name="Lee W."/>
            <person name="Lennon N."/>
            <person name="Letendre F."/>
            <person name="LeVine R."/>
            <person name="Lipovsky A."/>
            <person name="Liu X."/>
            <person name="Liu J."/>
            <person name="Liu S."/>
            <person name="Lokyitsang T."/>
            <person name="Lokyitsang Y."/>
            <person name="Lubonja R."/>
            <person name="Lui A."/>
            <person name="MacDonald P."/>
            <person name="Magnisalis V."/>
            <person name="Maru K."/>
            <person name="Matthews C."/>
            <person name="McCusker W."/>
            <person name="McDonough S."/>
            <person name="Mehta T."/>
            <person name="Meldrim J."/>
            <person name="Meneus L."/>
            <person name="Mihai O."/>
            <person name="Mihalev A."/>
            <person name="Mihova T."/>
            <person name="Mittelman R."/>
            <person name="Mlenga V."/>
            <person name="Montmayeur A."/>
            <person name="Mulrain L."/>
            <person name="Navidi A."/>
            <person name="Naylor J."/>
            <person name="Negash T."/>
            <person name="Nguyen T."/>
            <person name="Nguyen N."/>
            <person name="Nicol R."/>
            <person name="Norbu C."/>
            <person name="Norbu N."/>
            <person name="Novod N."/>
            <person name="O'Neill B."/>
            <person name="Osman S."/>
            <person name="Markiewicz E."/>
            <person name="Oyono O.L."/>
            <person name="Patti C."/>
            <person name="Phunkhang P."/>
            <person name="Pierre F."/>
            <person name="Priest M."/>
            <person name="Raghuraman S."/>
            <person name="Rege F."/>
            <person name="Reyes R."/>
            <person name="Rise C."/>
            <person name="Rogov P."/>
            <person name="Ross K."/>
            <person name="Ryan E."/>
            <person name="Settipalli S."/>
            <person name="Shea T."/>
            <person name="Sherpa N."/>
            <person name="Shi L."/>
            <person name="Shih D."/>
            <person name="Sparrow T."/>
            <person name="Spaulding J."/>
            <person name="Stalker J."/>
            <person name="Stange-Thomann N."/>
            <person name="Stavropoulos S."/>
            <person name="Stone C."/>
            <person name="Strader C."/>
            <person name="Tesfaye S."/>
            <person name="Thomson T."/>
            <person name="Thoulutsang Y."/>
            <person name="Thoulutsang D."/>
            <person name="Topham K."/>
            <person name="Topping I."/>
            <person name="Tsamla T."/>
            <person name="Vassiliev H."/>
            <person name="Vo A."/>
            <person name="Wangchuk T."/>
            <person name="Wangdi T."/>
            <person name="Weiand M."/>
            <person name="Wilkinson J."/>
            <person name="Wilson A."/>
            <person name="Yadav S."/>
            <person name="Young G."/>
            <person name="Yu Q."/>
            <person name="Zembek L."/>
            <person name="Zhong D."/>
            <person name="Zimmer A."/>
            <person name="Zwirko Z."/>
            <person name="Jaffe D.B."/>
            <person name="Alvarez P."/>
            <person name="Brockman W."/>
            <person name="Butler J."/>
            <person name="Chin C."/>
            <person name="Gnerre S."/>
            <person name="Grabherr M."/>
            <person name="Kleber M."/>
            <person name="Mauceli E."/>
            <person name="MacCallum I."/>
        </authorList>
    </citation>
    <scope>NUCLEOTIDE SEQUENCE [LARGE SCALE GENOMIC DNA]</scope>
    <source>
        <strain evidence="5">Tucson 14024-0371.13</strain>
    </source>
</reference>
<dbReference type="SMR" id="A0A0P8XZY6"/>
<dbReference type="GO" id="GO:0003712">
    <property type="term" value="F:transcription coregulator activity"/>
    <property type="evidence" value="ECO:0007669"/>
    <property type="project" value="TreeGrafter"/>
</dbReference>
<keyword evidence="1" id="KW-0677">Repeat</keyword>
<dbReference type="SMART" id="SM00441">
    <property type="entry name" value="FF"/>
    <property type="match status" value="4"/>
</dbReference>
<gene>
    <name evidence="4" type="primary">Dana\GF16658</name>
    <name evidence="4" type="synonym">dana_GLEANR_17924</name>
    <name evidence="4" type="ORF">GF16658</name>
</gene>
<dbReference type="InterPro" id="IPR045148">
    <property type="entry name" value="TCRG1-like"/>
</dbReference>
<dbReference type="AlphaFoldDB" id="A0A0P8XZY6"/>
<keyword evidence="5" id="KW-1185">Reference proteome</keyword>
<organism evidence="4 5">
    <name type="scientific">Drosophila ananassae</name>
    <name type="common">Fruit fly</name>
    <dbReference type="NCBI Taxonomy" id="7217"/>
    <lineage>
        <taxon>Eukaryota</taxon>
        <taxon>Metazoa</taxon>
        <taxon>Ecdysozoa</taxon>
        <taxon>Arthropoda</taxon>
        <taxon>Hexapoda</taxon>
        <taxon>Insecta</taxon>
        <taxon>Pterygota</taxon>
        <taxon>Neoptera</taxon>
        <taxon>Endopterygota</taxon>
        <taxon>Diptera</taxon>
        <taxon>Brachycera</taxon>
        <taxon>Muscomorpha</taxon>
        <taxon>Ephydroidea</taxon>
        <taxon>Drosophilidae</taxon>
        <taxon>Drosophila</taxon>
        <taxon>Sophophora</taxon>
    </lineage>
</organism>
<dbReference type="eggNOG" id="KOG0155">
    <property type="taxonomic scope" value="Eukaryota"/>
</dbReference>
<feature type="region of interest" description="Disordered" evidence="2">
    <location>
        <begin position="374"/>
        <end position="394"/>
    </location>
</feature>